<reference evidence="2" key="3">
    <citation type="submission" date="2022-01" db="UniProtKB">
        <authorList>
            <consortium name="EnsemblPlants"/>
        </authorList>
    </citation>
    <scope>IDENTIFICATION</scope>
    <source>
        <strain evidence="2">subsp. vulgare</strain>
    </source>
</reference>
<dbReference type="NCBIfam" id="TIGR01640">
    <property type="entry name" value="F_box_assoc_1"/>
    <property type="match status" value="1"/>
</dbReference>
<dbReference type="Pfam" id="PF07734">
    <property type="entry name" value="FBA_1"/>
    <property type="match status" value="1"/>
</dbReference>
<organism evidence="2 3">
    <name type="scientific">Hordeum vulgare subsp. vulgare</name>
    <name type="common">Domesticated barley</name>
    <dbReference type="NCBI Taxonomy" id="112509"/>
    <lineage>
        <taxon>Eukaryota</taxon>
        <taxon>Viridiplantae</taxon>
        <taxon>Streptophyta</taxon>
        <taxon>Embryophyta</taxon>
        <taxon>Tracheophyta</taxon>
        <taxon>Spermatophyta</taxon>
        <taxon>Magnoliopsida</taxon>
        <taxon>Liliopsida</taxon>
        <taxon>Poales</taxon>
        <taxon>Poaceae</taxon>
        <taxon>BOP clade</taxon>
        <taxon>Pooideae</taxon>
        <taxon>Triticodae</taxon>
        <taxon>Triticeae</taxon>
        <taxon>Hordeinae</taxon>
        <taxon>Hordeum</taxon>
    </lineage>
</organism>
<keyword evidence="3" id="KW-1185">Reference proteome</keyword>
<sequence length="364" mass="40502">MATCKVLPVPPAAKLLVVSPTEKLDSATVCSYSPSGLRDDLLFTIDCARPNSVEVVTPSSCCGLTLVYDAAALAYYVCNAATRAITRVPPYRDPTHASSAGLGFDARTREYKVVRLINGYSHEQEAVRCDVYTPGADCWRPATGRLPFRWTMSVVSAVNHAMMNRTQPVFANGFLHWLISPALLGRRPRAAVISFSVAEETFGCIRSPPFWEPKEHLRPWSQSEGEHLVVMDDQVCIVRNLRNGTPHGSALEIWGLLDYGSGGTLNHRIDLFGHIRRELGEPQVVRVIGSLGNRRSGKKIVIATSKHWVYEKFHKKVYTYDPSCQVLEEMLSVTETHDSVERWIPGSRFSLVEESLAPVHKVVE</sequence>
<dbReference type="EnsemblPlants" id="HORVU.MOREX.r3.1HG0085460.1">
    <property type="protein sequence ID" value="HORVU.MOREX.r3.1HG0085460.1.CDS1"/>
    <property type="gene ID" value="HORVU.MOREX.r3.1HG0085460"/>
</dbReference>
<accession>A0A8I6WMH2</accession>
<dbReference type="InterPro" id="IPR017451">
    <property type="entry name" value="F-box-assoc_interact_dom"/>
</dbReference>
<evidence type="ECO:0000259" key="1">
    <source>
        <dbReference type="Pfam" id="PF07734"/>
    </source>
</evidence>
<dbReference type="PANTHER" id="PTHR31672:SF2">
    <property type="entry name" value="F-BOX DOMAIN-CONTAINING PROTEIN"/>
    <property type="match status" value="1"/>
</dbReference>
<name>A0A8I6WMH2_HORVV</name>
<dbReference type="Gramene" id="HORVU.MOREX.r2.1HG0070290.1">
    <property type="protein sequence ID" value="HORVU.MOREX.r2.1HG0070290.1.CDS.1"/>
    <property type="gene ID" value="HORVU.MOREX.r2.1HG0070290"/>
</dbReference>
<evidence type="ECO:0000313" key="2">
    <source>
        <dbReference type="EnsemblPlants" id="HORVU.MOREX.r3.1HG0085460.1.CDS1"/>
    </source>
</evidence>
<dbReference type="InterPro" id="IPR006527">
    <property type="entry name" value="F-box-assoc_dom_typ1"/>
</dbReference>
<dbReference type="PANTHER" id="PTHR31672">
    <property type="entry name" value="BNACNNG10540D PROTEIN"/>
    <property type="match status" value="1"/>
</dbReference>
<reference evidence="2" key="2">
    <citation type="submission" date="2020-10" db="EMBL/GenBank/DDBJ databases">
        <authorList>
            <person name="Scholz U."/>
            <person name="Mascher M."/>
            <person name="Fiebig A."/>
        </authorList>
    </citation>
    <scope>NUCLEOTIDE SEQUENCE [LARGE SCALE GENOMIC DNA]</scope>
    <source>
        <strain evidence="2">cv. Morex</strain>
    </source>
</reference>
<dbReference type="InterPro" id="IPR050796">
    <property type="entry name" value="SCF_F-box_component"/>
</dbReference>
<evidence type="ECO:0000313" key="3">
    <source>
        <dbReference type="Proteomes" id="UP000011116"/>
    </source>
</evidence>
<proteinExistence type="predicted"/>
<dbReference type="AlphaFoldDB" id="A0A8I6WMH2"/>
<dbReference type="Proteomes" id="UP000011116">
    <property type="component" value="Chromosome 1H"/>
</dbReference>
<dbReference type="Gramene" id="HORVU.MOREX.r3.1HG0085460.1">
    <property type="protein sequence ID" value="HORVU.MOREX.r3.1HG0085460.1.CDS1"/>
    <property type="gene ID" value="HORVU.MOREX.r3.1HG0085460"/>
</dbReference>
<reference evidence="3" key="1">
    <citation type="journal article" date="2012" name="Nature">
        <title>A physical, genetic and functional sequence assembly of the barley genome.</title>
        <authorList>
            <consortium name="The International Barley Genome Sequencing Consortium"/>
            <person name="Mayer K.F."/>
            <person name="Waugh R."/>
            <person name="Brown J.W."/>
            <person name="Schulman A."/>
            <person name="Langridge P."/>
            <person name="Platzer M."/>
            <person name="Fincher G.B."/>
            <person name="Muehlbauer G.J."/>
            <person name="Sato K."/>
            <person name="Close T.J."/>
            <person name="Wise R.P."/>
            <person name="Stein N."/>
        </authorList>
    </citation>
    <scope>NUCLEOTIDE SEQUENCE [LARGE SCALE GENOMIC DNA]</scope>
    <source>
        <strain evidence="3">cv. Morex</strain>
    </source>
</reference>
<protein>
    <recommendedName>
        <fullName evidence="1">F-box associated beta-propeller type 1 domain-containing protein</fullName>
    </recommendedName>
</protein>
<feature type="domain" description="F-box associated beta-propeller type 1" evidence="1">
    <location>
        <begin position="52"/>
        <end position="233"/>
    </location>
</feature>